<evidence type="ECO:0000313" key="2">
    <source>
        <dbReference type="EMBL" id="QUL98983.1"/>
    </source>
</evidence>
<dbReference type="AlphaFoldDB" id="A0AAT9LDH6"/>
<dbReference type="InterPro" id="IPR043129">
    <property type="entry name" value="ATPase_NBD"/>
</dbReference>
<name>A0AAT9LDH6_9FIRM</name>
<dbReference type="Gene3D" id="3.30.420.40">
    <property type="match status" value="2"/>
</dbReference>
<reference evidence="2" key="2">
    <citation type="journal article" date="2023" name="Biology">
        <title>Prokaryotic Life Associated with Coal-Fire Gas Vents Revealed by Metagenomics.</title>
        <authorList>
            <person name="Kadnikov V.V."/>
            <person name="Mardanov A.V."/>
            <person name="Beletsky A.V."/>
            <person name="Karnachuk O.V."/>
            <person name="Ravin N.V."/>
        </authorList>
    </citation>
    <scope>NUCLEOTIDE SEQUENCE</scope>
    <source>
        <strain evidence="2">Bu02</strain>
    </source>
</reference>
<dbReference type="EMBL" id="CP062796">
    <property type="protein sequence ID" value="QUL98983.1"/>
    <property type="molecule type" value="Genomic_DNA"/>
</dbReference>
<dbReference type="SUPFAM" id="SSF53067">
    <property type="entry name" value="Actin-like ATPase domain"/>
    <property type="match status" value="2"/>
</dbReference>
<dbReference type="Pfam" id="PF01869">
    <property type="entry name" value="BcrAD_BadFG"/>
    <property type="match status" value="1"/>
</dbReference>
<reference evidence="2" key="1">
    <citation type="submission" date="2020-10" db="EMBL/GenBank/DDBJ databases">
        <authorList>
            <person name="Kadnikov V."/>
            <person name="Beletsky A.V."/>
            <person name="Mardanov A.V."/>
            <person name="Karnachuk O.V."/>
            <person name="Ravin N.V."/>
        </authorList>
    </citation>
    <scope>NUCLEOTIDE SEQUENCE</scope>
    <source>
        <strain evidence="2">Bu02</strain>
    </source>
</reference>
<dbReference type="InterPro" id="IPR002731">
    <property type="entry name" value="ATPase_BadF"/>
</dbReference>
<dbReference type="InterPro" id="IPR052519">
    <property type="entry name" value="Euk-type_GlcNAc_Kinase"/>
</dbReference>
<dbReference type="CDD" id="cd24007">
    <property type="entry name" value="ASKHA_NBD_eukNAGK-like"/>
    <property type="match status" value="1"/>
</dbReference>
<organism evidence="2">
    <name type="scientific">Candidatus Fermentithermobacillus carboniphilus</name>
    <dbReference type="NCBI Taxonomy" id="3085328"/>
    <lineage>
        <taxon>Bacteria</taxon>
        <taxon>Bacillati</taxon>
        <taxon>Bacillota</taxon>
        <taxon>Candidatus Fermentithermobacillia</taxon>
        <taxon>Candidatus Fermentithermobacillales</taxon>
        <taxon>Candidatus Fermentithermobacillaceae</taxon>
        <taxon>Candidatus Fermentithermobacillus</taxon>
    </lineage>
</organism>
<dbReference type="PANTHER" id="PTHR43190">
    <property type="entry name" value="N-ACETYL-D-GLUCOSAMINE KINASE"/>
    <property type="match status" value="1"/>
</dbReference>
<sequence>MRLFLGIDGGGTTTKATVVDDFGNVLGTGSGGPSNIYFTPEDQIISSVRDAIDEALEATPFSGRSDAPLSGRLKLDDIGGACIALAGAGRESDVARASNMLKTVFGSVPFFVVEDSKAALAGAHGGKDGIVVIAGTGSNCIGVRKGIYRRAGGWGSLLGDEGSAYNIARKGLKAALRAYDGRGPETSLTRKFEERLGVRTAEEILPRVHALDRPGIAALSAVVFELSEVDLVARNILMEEAGELSLMVKAVARGLGFWSGKTQVPEKFPVAMVGGCFKERVYREMFESSLASTVPGAVPVSPIHQPSVGAALMARERFG</sequence>
<dbReference type="KEGG" id="fcz:IMF26_02620"/>
<protein>
    <recommendedName>
        <fullName evidence="1">ATPase BadF/BadG/BcrA/BcrD type domain-containing protein</fullName>
    </recommendedName>
</protein>
<evidence type="ECO:0000259" key="1">
    <source>
        <dbReference type="Pfam" id="PF01869"/>
    </source>
</evidence>
<gene>
    <name evidence="2" type="ORF">IMF26_02620</name>
</gene>
<feature type="domain" description="ATPase BadF/BadG/BcrA/BcrD type" evidence="1">
    <location>
        <begin position="5"/>
        <end position="314"/>
    </location>
</feature>
<dbReference type="PANTHER" id="PTHR43190:SF3">
    <property type="entry name" value="N-ACETYL-D-GLUCOSAMINE KINASE"/>
    <property type="match status" value="1"/>
</dbReference>
<proteinExistence type="predicted"/>
<accession>A0AAT9LDH6</accession>